<dbReference type="InterPro" id="IPR005744">
    <property type="entry name" value="Hy-lIII"/>
</dbReference>
<keyword evidence="6" id="KW-0862">Zinc</keyword>
<feature type="binding site" evidence="6">
    <location>
        <position position="58"/>
    </location>
    <ligand>
        <name>Zn(2+)</name>
        <dbReference type="ChEBI" id="CHEBI:29105"/>
    </ligand>
</feature>
<evidence type="ECO:0000313" key="8">
    <source>
        <dbReference type="EMBL" id="HIU63881.1"/>
    </source>
</evidence>
<protein>
    <submittedName>
        <fullName evidence="8">Hemolysin III family protein</fullName>
    </submittedName>
</protein>
<evidence type="ECO:0000256" key="5">
    <source>
        <dbReference type="ARBA" id="ARBA00023136"/>
    </source>
</evidence>
<dbReference type="GO" id="GO:0046872">
    <property type="term" value="F:metal ion binding"/>
    <property type="evidence" value="ECO:0007669"/>
    <property type="project" value="UniProtKB-KW"/>
</dbReference>
<keyword evidence="5 7" id="KW-0472">Membrane</keyword>
<dbReference type="PANTHER" id="PTHR20855:SF129">
    <property type="entry name" value="HEMOLYSIN-3 HOMOLOG"/>
    <property type="match status" value="1"/>
</dbReference>
<dbReference type="Pfam" id="PF03006">
    <property type="entry name" value="HlyIII"/>
    <property type="match status" value="1"/>
</dbReference>
<keyword evidence="3 7" id="KW-0812">Transmembrane</keyword>
<feature type="transmembrane region" description="Helical" evidence="7">
    <location>
        <begin position="7"/>
        <end position="29"/>
    </location>
</feature>
<sequence>MEEKLNAITHGIGAAFAAAGLAVLLVLAYEYGSTWHIVSFGIYGFTLFLMYLMSTLYHSFTKEKLKNLFKIFDHSAIYLLIAGTYTPFALVVLNGWLGWTIFGVIWALAALGVVLTIFFVHRFQKLTTICYVLMGWLIVLYIKPLMDGIGPMGMLWLGIGGLFYSVGAIFYLMKRLPYNHAIWHLFVMAGSAFQFFAVVYYVLPVAV</sequence>
<keyword evidence="4 7" id="KW-1133">Transmembrane helix</keyword>
<comment type="caution">
    <text evidence="8">The sequence shown here is derived from an EMBL/GenBank/DDBJ whole genome shotgun (WGS) entry which is preliminary data.</text>
</comment>
<name>A0A9D1MP38_9FIRM</name>
<organism evidence="8 9">
    <name type="scientific">Candidatus Avacidaminococcus intestinavium</name>
    <dbReference type="NCBI Taxonomy" id="2840684"/>
    <lineage>
        <taxon>Bacteria</taxon>
        <taxon>Bacillati</taxon>
        <taxon>Bacillota</taxon>
        <taxon>Negativicutes</taxon>
        <taxon>Acidaminococcales</taxon>
        <taxon>Acidaminococcaceae</taxon>
        <taxon>Acidaminococcaceae incertae sedis</taxon>
        <taxon>Candidatus Avacidaminococcus</taxon>
    </lineage>
</organism>
<evidence type="ECO:0000313" key="9">
    <source>
        <dbReference type="Proteomes" id="UP000824099"/>
    </source>
</evidence>
<proteinExistence type="inferred from homology"/>
<dbReference type="NCBIfam" id="TIGR01065">
    <property type="entry name" value="hlyIII"/>
    <property type="match status" value="1"/>
</dbReference>
<evidence type="ECO:0000256" key="7">
    <source>
        <dbReference type="SAM" id="Phobius"/>
    </source>
</evidence>
<dbReference type="InterPro" id="IPR004254">
    <property type="entry name" value="AdipoR/HlyIII-related"/>
</dbReference>
<feature type="transmembrane region" description="Helical" evidence="7">
    <location>
        <begin position="75"/>
        <end position="93"/>
    </location>
</feature>
<feature type="transmembrane region" description="Helical" evidence="7">
    <location>
        <begin position="35"/>
        <end position="54"/>
    </location>
</feature>
<dbReference type="AlphaFoldDB" id="A0A9D1MP38"/>
<reference evidence="8" key="1">
    <citation type="submission" date="2020-10" db="EMBL/GenBank/DDBJ databases">
        <authorList>
            <person name="Gilroy R."/>
        </authorList>
    </citation>
    <scope>NUCLEOTIDE SEQUENCE</scope>
    <source>
        <strain evidence="8">CHK160-1198</strain>
    </source>
</reference>
<feature type="transmembrane region" description="Helical" evidence="7">
    <location>
        <begin position="185"/>
        <end position="203"/>
    </location>
</feature>
<dbReference type="GO" id="GO:0012505">
    <property type="term" value="C:endomembrane system"/>
    <property type="evidence" value="ECO:0007669"/>
    <property type="project" value="UniProtKB-SubCell"/>
</dbReference>
<evidence type="ECO:0000256" key="1">
    <source>
        <dbReference type="ARBA" id="ARBA00004127"/>
    </source>
</evidence>
<dbReference type="GO" id="GO:0016020">
    <property type="term" value="C:membrane"/>
    <property type="evidence" value="ECO:0007669"/>
    <property type="project" value="InterPro"/>
</dbReference>
<feature type="binding site" evidence="6">
    <location>
        <position position="184"/>
    </location>
    <ligand>
        <name>Zn(2+)</name>
        <dbReference type="ChEBI" id="CHEBI:29105"/>
    </ligand>
</feature>
<feature type="binding site" evidence="6">
    <location>
        <position position="180"/>
    </location>
    <ligand>
        <name>Zn(2+)</name>
        <dbReference type="ChEBI" id="CHEBI:29105"/>
    </ligand>
</feature>
<feature type="transmembrane region" description="Helical" evidence="7">
    <location>
        <begin position="126"/>
        <end position="142"/>
    </location>
</feature>
<evidence type="ECO:0000256" key="6">
    <source>
        <dbReference type="PIRSR" id="PIRSR604254-1"/>
    </source>
</evidence>
<comment type="similarity">
    <text evidence="2">Belongs to the UPF0073 (Hly-III) family.</text>
</comment>
<evidence type="ECO:0000256" key="4">
    <source>
        <dbReference type="ARBA" id="ARBA00022989"/>
    </source>
</evidence>
<gene>
    <name evidence="8" type="ORF">IAB06_02395</name>
</gene>
<keyword evidence="6" id="KW-0479">Metal-binding</keyword>
<dbReference type="PANTHER" id="PTHR20855">
    <property type="entry name" value="ADIPOR/PROGESTIN RECEPTOR-RELATED"/>
    <property type="match status" value="1"/>
</dbReference>
<reference evidence="8" key="2">
    <citation type="journal article" date="2021" name="PeerJ">
        <title>Extensive microbial diversity within the chicken gut microbiome revealed by metagenomics and culture.</title>
        <authorList>
            <person name="Gilroy R."/>
            <person name="Ravi A."/>
            <person name="Getino M."/>
            <person name="Pursley I."/>
            <person name="Horton D.L."/>
            <person name="Alikhan N.F."/>
            <person name="Baker D."/>
            <person name="Gharbi K."/>
            <person name="Hall N."/>
            <person name="Watson M."/>
            <person name="Adriaenssens E.M."/>
            <person name="Foster-Nyarko E."/>
            <person name="Jarju S."/>
            <person name="Secka A."/>
            <person name="Antonio M."/>
            <person name="Oren A."/>
            <person name="Chaudhuri R.R."/>
            <person name="La Ragione R."/>
            <person name="Hildebrand F."/>
            <person name="Pallen M.J."/>
        </authorList>
    </citation>
    <scope>NUCLEOTIDE SEQUENCE</scope>
    <source>
        <strain evidence="8">CHK160-1198</strain>
    </source>
</reference>
<dbReference type="EMBL" id="DVNI01000034">
    <property type="protein sequence ID" value="HIU63881.1"/>
    <property type="molecule type" value="Genomic_DNA"/>
</dbReference>
<evidence type="ECO:0000256" key="2">
    <source>
        <dbReference type="ARBA" id="ARBA00008488"/>
    </source>
</evidence>
<feature type="transmembrane region" description="Helical" evidence="7">
    <location>
        <begin position="154"/>
        <end position="173"/>
    </location>
</feature>
<dbReference type="Proteomes" id="UP000824099">
    <property type="component" value="Unassembled WGS sequence"/>
</dbReference>
<comment type="subcellular location">
    <subcellularLocation>
        <location evidence="1">Endomembrane system</location>
        <topology evidence="1">Multi-pass membrane protein</topology>
    </subcellularLocation>
</comment>
<dbReference type="GO" id="GO:0140911">
    <property type="term" value="F:pore-forming activity"/>
    <property type="evidence" value="ECO:0007669"/>
    <property type="project" value="InterPro"/>
</dbReference>
<evidence type="ECO:0000256" key="3">
    <source>
        <dbReference type="ARBA" id="ARBA00022692"/>
    </source>
</evidence>
<feature type="transmembrane region" description="Helical" evidence="7">
    <location>
        <begin position="99"/>
        <end position="119"/>
    </location>
</feature>
<accession>A0A9D1MP38</accession>